<dbReference type="STRING" id="1391627.SAMN05216464_10661"/>
<dbReference type="Gene3D" id="3.90.182.10">
    <property type="entry name" value="Toxin - Anthrax Protective Antigen,domain 1"/>
    <property type="match status" value="1"/>
</dbReference>
<gene>
    <name evidence="8" type="ORF">SAMN05216464_10661</name>
</gene>
<evidence type="ECO:0000256" key="2">
    <source>
        <dbReference type="ARBA" id="ARBA00006285"/>
    </source>
</evidence>
<dbReference type="GO" id="GO:0030203">
    <property type="term" value="P:glycosaminoglycan metabolic process"/>
    <property type="evidence" value="ECO:0007669"/>
    <property type="project" value="TreeGrafter"/>
</dbReference>
<dbReference type="Gene3D" id="3.20.20.80">
    <property type="entry name" value="Glycosidases"/>
    <property type="match status" value="1"/>
</dbReference>
<dbReference type="Proteomes" id="UP000199072">
    <property type="component" value="Unassembled WGS sequence"/>
</dbReference>
<comment type="catalytic activity">
    <reaction evidence="1">
        <text>Hydrolysis of terminal non-reducing N-acetyl-D-hexosamine residues in N-acetyl-beta-D-hexosaminides.</text>
        <dbReference type="EC" id="3.2.1.52"/>
    </reaction>
</comment>
<name>A0A1G7CSW9_9SPHI</name>
<organism evidence="8 9">
    <name type="scientific">Mucilaginibacter pineti</name>
    <dbReference type="NCBI Taxonomy" id="1391627"/>
    <lineage>
        <taxon>Bacteria</taxon>
        <taxon>Pseudomonadati</taxon>
        <taxon>Bacteroidota</taxon>
        <taxon>Sphingobacteriia</taxon>
        <taxon>Sphingobacteriales</taxon>
        <taxon>Sphingobacteriaceae</taxon>
        <taxon>Mucilaginibacter</taxon>
    </lineage>
</organism>
<dbReference type="InterPro" id="IPR029018">
    <property type="entry name" value="Hex-like_dom2"/>
</dbReference>
<dbReference type="PANTHER" id="PTHR22600:SF57">
    <property type="entry name" value="BETA-N-ACETYLHEXOSAMINIDASE"/>
    <property type="match status" value="1"/>
</dbReference>
<evidence type="ECO:0000256" key="1">
    <source>
        <dbReference type="ARBA" id="ARBA00001231"/>
    </source>
</evidence>
<dbReference type="Pfam" id="PF07691">
    <property type="entry name" value="PA14"/>
    <property type="match status" value="1"/>
</dbReference>
<dbReference type="Pfam" id="PF02838">
    <property type="entry name" value="Glyco_hydro_20b"/>
    <property type="match status" value="1"/>
</dbReference>
<evidence type="ECO:0000313" key="8">
    <source>
        <dbReference type="EMBL" id="SDE41746.1"/>
    </source>
</evidence>
<dbReference type="EC" id="3.2.1.52" evidence="3"/>
<dbReference type="GO" id="GO:0016020">
    <property type="term" value="C:membrane"/>
    <property type="evidence" value="ECO:0007669"/>
    <property type="project" value="TreeGrafter"/>
</dbReference>
<keyword evidence="5" id="KW-0326">Glycosidase</keyword>
<dbReference type="GO" id="GO:0004563">
    <property type="term" value="F:beta-N-acetylhexosaminidase activity"/>
    <property type="evidence" value="ECO:0007669"/>
    <property type="project" value="UniProtKB-EC"/>
</dbReference>
<sequence length="780" mass="88528">MKFPFFLSVFRPLRDGKREKYALFLSLMFTCTGLFAQETAPVTIIPQPVQLEKSTGAFILSNQTVIKADAPNDRTVLFLLQYLNRRFAHTGKKISVAKSNAAASAPLIVLTSTGSEALLAEGYRLKVTPRKVTIIGKGAGLLYGVQSFIQLLPLKFAKTAAIPCLTINDYPRFPYRGLMVDVARHFYSVSDIKTLLDLMASYKLNRFHFHLTDNEGWRIEIKKYPKLAQIGGFRKESHIGFNRDWFDEMPYGGYYKQEEIKDLVKYAQERYITIIPEIEIPAHSRAALRAYPELKCQLPEDVKNKELADFLYCPTEETFKFLEDVLTEVIDLFPSKLIHIGGDEADKTPWKQSAFTQKLIKDLKLKDEYELQSYFIHRIEKFVNKKGRNIIGWDEILEGGLAPNATVMSWRGEEGGIAAAKMNHDVIMAPAGNGLYLDHAQSTSDREPVNIGGFSSLQKTYSYDPQPKVLTPEEKKHIIGVQANIWTEYIPTLPKLQYMLLPRMLSLAEIAWTPVDRKNVDDFAHIRVPVHLARLDRDGFNYRVPTATGATDTMMIGSKFTFKLRSELPGAKIFFTINGRVPDITDIEYKDSLTFILPPNEKRELQTIVVTSSGNRSIATRTIMYNQTPLQPAKVATTSAGLTYQLYNGSFTDFTELMCINPTETGQVKSFSVADFYKKSSAFGIIYEGLISIEEAGLHTFSLTSDFETRLYIDDTMIIDNVKNQSSLTRHEREGAVLLLPGFHKVRIEYLNLWTGNPFKVEIRKPTKATKEPIEQLLYH</sequence>
<feature type="active site" description="Proton donor" evidence="6">
    <location>
        <position position="344"/>
    </location>
</feature>
<protein>
    <recommendedName>
        <fullName evidence="3">beta-N-acetylhexosaminidase</fullName>
        <ecNumber evidence="3">3.2.1.52</ecNumber>
    </recommendedName>
</protein>
<evidence type="ECO:0000259" key="7">
    <source>
        <dbReference type="PROSITE" id="PS51820"/>
    </source>
</evidence>
<evidence type="ECO:0000256" key="5">
    <source>
        <dbReference type="ARBA" id="ARBA00023295"/>
    </source>
</evidence>
<dbReference type="Gene3D" id="3.30.379.10">
    <property type="entry name" value="Chitobiase/beta-hexosaminidase domain 2-like"/>
    <property type="match status" value="1"/>
</dbReference>
<dbReference type="Pfam" id="PF00728">
    <property type="entry name" value="Glyco_hydro_20"/>
    <property type="match status" value="1"/>
</dbReference>
<dbReference type="EMBL" id="FNAI01000006">
    <property type="protein sequence ID" value="SDE41746.1"/>
    <property type="molecule type" value="Genomic_DNA"/>
</dbReference>
<dbReference type="CDD" id="cd06563">
    <property type="entry name" value="GH20_chitobiase-like"/>
    <property type="match status" value="1"/>
</dbReference>
<reference evidence="8 9" key="1">
    <citation type="submission" date="2016-10" db="EMBL/GenBank/DDBJ databases">
        <authorList>
            <person name="de Groot N.N."/>
        </authorList>
    </citation>
    <scope>NUCLEOTIDE SEQUENCE [LARGE SCALE GENOMIC DNA]</scope>
    <source>
        <strain evidence="8 9">47C3B</strain>
    </source>
</reference>
<dbReference type="PANTHER" id="PTHR22600">
    <property type="entry name" value="BETA-HEXOSAMINIDASE"/>
    <property type="match status" value="1"/>
</dbReference>
<dbReference type="OrthoDB" id="1006965at2"/>
<accession>A0A1G7CSW9</accession>
<evidence type="ECO:0000256" key="4">
    <source>
        <dbReference type="ARBA" id="ARBA00022801"/>
    </source>
</evidence>
<dbReference type="PROSITE" id="PS51820">
    <property type="entry name" value="PA14"/>
    <property type="match status" value="1"/>
</dbReference>
<dbReference type="SMART" id="SM00758">
    <property type="entry name" value="PA14"/>
    <property type="match status" value="1"/>
</dbReference>
<dbReference type="InterPro" id="IPR025705">
    <property type="entry name" value="Beta_hexosaminidase_sua/sub"/>
</dbReference>
<dbReference type="InterPro" id="IPR015883">
    <property type="entry name" value="Glyco_hydro_20_cat"/>
</dbReference>
<evidence type="ECO:0000313" key="9">
    <source>
        <dbReference type="Proteomes" id="UP000199072"/>
    </source>
</evidence>
<proteinExistence type="inferred from homology"/>
<evidence type="ECO:0000256" key="3">
    <source>
        <dbReference type="ARBA" id="ARBA00012663"/>
    </source>
</evidence>
<dbReference type="SUPFAM" id="SSF55545">
    <property type="entry name" value="beta-N-acetylhexosaminidase-like domain"/>
    <property type="match status" value="1"/>
</dbReference>
<dbReference type="InterPro" id="IPR017853">
    <property type="entry name" value="GH"/>
</dbReference>
<comment type="similarity">
    <text evidence="2">Belongs to the glycosyl hydrolase 20 family.</text>
</comment>
<dbReference type="InterPro" id="IPR037524">
    <property type="entry name" value="PA14/GLEYA"/>
</dbReference>
<feature type="domain" description="PA14" evidence="7">
    <location>
        <begin position="637"/>
        <end position="778"/>
    </location>
</feature>
<dbReference type="InterPro" id="IPR015882">
    <property type="entry name" value="HEX_bac_N"/>
</dbReference>
<dbReference type="SUPFAM" id="SSF56988">
    <property type="entry name" value="Anthrax protective antigen"/>
    <property type="match status" value="1"/>
</dbReference>
<dbReference type="GO" id="GO:0005975">
    <property type="term" value="P:carbohydrate metabolic process"/>
    <property type="evidence" value="ECO:0007669"/>
    <property type="project" value="InterPro"/>
</dbReference>
<dbReference type="InterPro" id="IPR011658">
    <property type="entry name" value="PA14_dom"/>
</dbReference>
<dbReference type="SUPFAM" id="SSF51445">
    <property type="entry name" value="(Trans)glycosidases"/>
    <property type="match status" value="1"/>
</dbReference>
<keyword evidence="9" id="KW-1185">Reference proteome</keyword>
<dbReference type="AlphaFoldDB" id="A0A1G7CSW9"/>
<dbReference type="RefSeq" id="WP_091149983.1">
    <property type="nucleotide sequence ID" value="NZ_FNAI01000006.1"/>
</dbReference>
<evidence type="ECO:0000256" key="6">
    <source>
        <dbReference type="PIRSR" id="PIRSR625705-1"/>
    </source>
</evidence>
<dbReference type="PRINTS" id="PR00738">
    <property type="entry name" value="GLHYDRLASE20"/>
</dbReference>
<keyword evidence="4" id="KW-0378">Hydrolase</keyword>